<dbReference type="AlphaFoldDB" id="A0ABD0YQR4"/>
<keyword evidence="3" id="KW-1185">Reference proteome</keyword>
<accession>A0ABD0YQR4</accession>
<dbReference type="EMBL" id="JBFDAA010000005">
    <property type="protein sequence ID" value="KAL1132844.1"/>
    <property type="molecule type" value="Genomic_DNA"/>
</dbReference>
<dbReference type="Proteomes" id="UP001558652">
    <property type="component" value="Unassembled WGS sequence"/>
</dbReference>
<protein>
    <submittedName>
        <fullName evidence="2">Uncharacterized protein</fullName>
    </submittedName>
</protein>
<reference evidence="2 3" key="1">
    <citation type="submission" date="2024-07" db="EMBL/GenBank/DDBJ databases">
        <title>Chromosome-level genome assembly of the water stick insect Ranatra chinensis (Heteroptera: Nepidae).</title>
        <authorList>
            <person name="Liu X."/>
        </authorList>
    </citation>
    <scope>NUCLEOTIDE SEQUENCE [LARGE SCALE GENOMIC DNA]</scope>
    <source>
        <strain evidence="2">Cailab_2021Rc</strain>
        <tissue evidence="2">Muscle</tissue>
    </source>
</reference>
<proteinExistence type="predicted"/>
<organism evidence="2 3">
    <name type="scientific">Ranatra chinensis</name>
    <dbReference type="NCBI Taxonomy" id="642074"/>
    <lineage>
        <taxon>Eukaryota</taxon>
        <taxon>Metazoa</taxon>
        <taxon>Ecdysozoa</taxon>
        <taxon>Arthropoda</taxon>
        <taxon>Hexapoda</taxon>
        <taxon>Insecta</taxon>
        <taxon>Pterygota</taxon>
        <taxon>Neoptera</taxon>
        <taxon>Paraneoptera</taxon>
        <taxon>Hemiptera</taxon>
        <taxon>Heteroptera</taxon>
        <taxon>Panheteroptera</taxon>
        <taxon>Nepomorpha</taxon>
        <taxon>Nepidae</taxon>
        <taxon>Ranatrinae</taxon>
        <taxon>Ranatra</taxon>
    </lineage>
</organism>
<comment type="caution">
    <text evidence="2">The sequence shown here is derived from an EMBL/GenBank/DDBJ whole genome shotgun (WGS) entry which is preliminary data.</text>
</comment>
<gene>
    <name evidence="2" type="ORF">AAG570_010796</name>
</gene>
<feature type="region of interest" description="Disordered" evidence="1">
    <location>
        <begin position="407"/>
        <end position="429"/>
    </location>
</feature>
<evidence type="ECO:0000313" key="2">
    <source>
        <dbReference type="EMBL" id="KAL1132844.1"/>
    </source>
</evidence>
<name>A0ABD0YQR4_9HEMI</name>
<sequence length="782" mass="87154">MTTVDELSVSPASDCNSNNVDVSYASTTSDVEFIQDNCDYQWFVDYGYREVHHPSVLSSCYDELARDLDSQLAQVDMEDYSAQDILSTLPAMCCTELQSERQGEMFASVSGSLMVKFEFDSSISPHTSSQDESSMSLCQSEPLFSPVKEVPLLPPNYSVDSLDCEEQDLMVTCQANKHNYTIAFHGSTVMGDTSEYTGESMCSNEGVKKSSKMAASDAPTTTWSKLRKVPTRQRHRNKTVSLPDLAPKLSSSLALGGCVKLFDIQNSSSVTSESFSGSAENRASFSNQKHGNFSLLRLFIAQRNNAENTNDNSKSAIRGKTVRNTNELNSLTNTAWMDDLSACYEDSLVRGNSATEPEPESSSVERLSSKSISICSCSMSASSNKFNINNNNSFEHDVQKHNVKVGTQTSGSDLSDITSSSEHTNTRVPAHLSGRCPVHCVDRSMQTSTLKPIIERNKEQEDVEEGKKPVYVLYPNYTLPDLGFLRHNCLDLDKVLLAPLKYTGPNTPQTPPVNQTPYRNVTKQDVDMLKQKGLSHVLDWSSLTPLLPSEYWSILAELPQVKQHSTARFENMRPQFCITPSQNKEFTPFPDGRTNVNTSGCSTGTAPSSGYRGSSTLLTESGGNAANPLYVYNYSSEEKSKSKNKQIEPHENKRFSMFELGQVENNEEMDTARKRKSLLSQCNHTHAADTLEKEVWEDWWHDTKQRPNSPPFTHALRLDQLIELSGSDQWQPEDIQSLRDQVSKFLSEAGRKCVSFADKGDQQLTPPNSPTCQKSYQVRFIF</sequence>
<evidence type="ECO:0000313" key="3">
    <source>
        <dbReference type="Proteomes" id="UP001558652"/>
    </source>
</evidence>
<evidence type="ECO:0000256" key="1">
    <source>
        <dbReference type="SAM" id="MobiDB-lite"/>
    </source>
</evidence>
<feature type="compositionally biased region" description="Low complexity" evidence="1">
    <location>
        <begin position="409"/>
        <end position="421"/>
    </location>
</feature>